<keyword evidence="9" id="KW-1185">Reference proteome</keyword>
<proteinExistence type="inferred from homology"/>
<dbReference type="CDD" id="cd01095">
    <property type="entry name" value="Nitrilotriacetate_monoxgenase"/>
    <property type="match status" value="1"/>
</dbReference>
<dbReference type="EMBL" id="WNWM01000002">
    <property type="protein sequence ID" value="MUI12983.1"/>
    <property type="molecule type" value="Genomic_DNA"/>
</dbReference>
<feature type="binding site" evidence="6">
    <location>
        <position position="67"/>
    </location>
    <ligand>
        <name>FMN</name>
        <dbReference type="ChEBI" id="CHEBI:58210"/>
    </ligand>
</feature>
<dbReference type="OrthoDB" id="4505903at2"/>
<keyword evidence="2 6" id="KW-0288">FMN</keyword>
<dbReference type="PANTHER" id="PTHR30011:SF16">
    <property type="entry name" value="C2H2 FINGER DOMAIN TRANSCRIPTION FACTOR (EUROFUNG)-RELATED"/>
    <property type="match status" value="1"/>
</dbReference>
<gene>
    <name evidence="8" type="ORF">GJV26_11005</name>
</gene>
<sequence>MAHAYVPAPASTPRRQLSLTAFLMRYGHHVAAWRHPDTDLASTPFEVYRDVVQNAERACLDAVFLADSVALTGAPSVEPVTLLSALAAVTSRIGLIATATTTYNEPYTVARQFASLDSISNGRAGWNLVTSDNAAEAANFGRDRHVDHAARYARAREFHDVVDGLWQSFDDGAFVDDKAAGRLLDASKVRRLDYRGEHFAVSGPLNVPPSPQGKPVVVQAGSSETGRDLAAATADVVFTAQSKLADAQAFYRDMKGRVERHGRAPDSLRVTPGIFAIVGASEEEAQDKFGLLQDLIEPQAGLALLGRMIGNFDLSGYPLDGPLPELPVTQDGQRSRQQLLTAIAQGENLTIRQLYGRIAGGRGHFTVIGTAAQVADQMQAWFEEGAADGFNLMPPTLPGGLDDVLRHVVPELQRRGLFRTRYEGSTLRSHLGLQHPGQ</sequence>
<dbReference type="Proteomes" id="UP000431684">
    <property type="component" value="Unassembled WGS sequence"/>
</dbReference>
<keyword evidence="4 8" id="KW-0503">Monooxygenase</keyword>
<dbReference type="Gene3D" id="3.20.20.30">
    <property type="entry name" value="Luciferase-like domain"/>
    <property type="match status" value="1"/>
</dbReference>
<evidence type="ECO:0000313" key="8">
    <source>
        <dbReference type="EMBL" id="MUI12983.1"/>
    </source>
</evidence>
<dbReference type="EC" id="1.14.-.-" evidence="8"/>
<dbReference type="SUPFAM" id="SSF51679">
    <property type="entry name" value="Bacterial luciferase-like"/>
    <property type="match status" value="1"/>
</dbReference>
<feature type="binding site" evidence="6">
    <location>
        <position position="152"/>
    </location>
    <ligand>
        <name>FMN</name>
        <dbReference type="ChEBI" id="CHEBI:58210"/>
    </ligand>
</feature>
<dbReference type="AlphaFoldDB" id="A0A6I3XF97"/>
<dbReference type="GO" id="GO:0004497">
    <property type="term" value="F:monooxygenase activity"/>
    <property type="evidence" value="ECO:0007669"/>
    <property type="project" value="UniProtKB-KW"/>
</dbReference>
<feature type="binding site" evidence="6">
    <location>
        <position position="223"/>
    </location>
    <ligand>
        <name>FMN</name>
        <dbReference type="ChEBI" id="CHEBI:58210"/>
    </ligand>
</feature>
<evidence type="ECO:0000256" key="3">
    <source>
        <dbReference type="ARBA" id="ARBA00023002"/>
    </source>
</evidence>
<keyword evidence="3 8" id="KW-0560">Oxidoreductase</keyword>
<evidence type="ECO:0000256" key="6">
    <source>
        <dbReference type="PIRSR" id="PIRSR000337-1"/>
    </source>
</evidence>
<accession>A0A6I3XF97</accession>
<evidence type="ECO:0000259" key="7">
    <source>
        <dbReference type="Pfam" id="PF00296"/>
    </source>
</evidence>
<dbReference type="InterPro" id="IPR051260">
    <property type="entry name" value="Diverse_substr_monoxygenases"/>
</dbReference>
<organism evidence="8 9">
    <name type="scientific">Pseudoduganella dura</name>
    <dbReference type="NCBI Taxonomy" id="321982"/>
    <lineage>
        <taxon>Bacteria</taxon>
        <taxon>Pseudomonadati</taxon>
        <taxon>Pseudomonadota</taxon>
        <taxon>Betaproteobacteria</taxon>
        <taxon>Burkholderiales</taxon>
        <taxon>Oxalobacteraceae</taxon>
        <taxon>Telluria group</taxon>
        <taxon>Pseudoduganella</taxon>
    </lineage>
</organism>
<evidence type="ECO:0000256" key="5">
    <source>
        <dbReference type="ARBA" id="ARBA00033748"/>
    </source>
</evidence>
<feature type="binding site" evidence="6">
    <location>
        <position position="148"/>
    </location>
    <ligand>
        <name>FMN</name>
        <dbReference type="ChEBI" id="CHEBI:58210"/>
    </ligand>
</feature>
<dbReference type="InterPro" id="IPR036661">
    <property type="entry name" value="Luciferase-like_sf"/>
</dbReference>
<dbReference type="InterPro" id="IPR011251">
    <property type="entry name" value="Luciferase-like_dom"/>
</dbReference>
<protein>
    <submittedName>
        <fullName evidence="8">NtaA/DmoA family FMN-dependent monooxygenase</fullName>
        <ecNumber evidence="8">1.14.-.-</ecNumber>
    </submittedName>
</protein>
<dbReference type="GO" id="GO:0016705">
    <property type="term" value="F:oxidoreductase activity, acting on paired donors, with incorporation or reduction of molecular oxygen"/>
    <property type="evidence" value="ECO:0007669"/>
    <property type="project" value="InterPro"/>
</dbReference>
<evidence type="ECO:0000313" key="9">
    <source>
        <dbReference type="Proteomes" id="UP000431684"/>
    </source>
</evidence>
<keyword evidence="1 6" id="KW-0285">Flavoprotein</keyword>
<reference evidence="8 9" key="1">
    <citation type="submission" date="2019-11" db="EMBL/GenBank/DDBJ databases">
        <title>Draft Genome Sequences of Six Type Strains of the Genus Massilia.</title>
        <authorList>
            <person name="Miess H."/>
            <person name="Frediansyah A."/>
            <person name="Goeker M."/>
            <person name="Gross H."/>
        </authorList>
    </citation>
    <scope>NUCLEOTIDE SEQUENCE [LARGE SCALE GENOMIC DNA]</scope>
    <source>
        <strain evidence="8 9">DSM 17513</strain>
    </source>
</reference>
<dbReference type="InterPro" id="IPR016215">
    <property type="entry name" value="NTA_MOA"/>
</dbReference>
<dbReference type="PANTHER" id="PTHR30011">
    <property type="entry name" value="ALKANESULFONATE MONOOXYGENASE-RELATED"/>
    <property type="match status" value="1"/>
</dbReference>
<dbReference type="Pfam" id="PF00296">
    <property type="entry name" value="Bac_luciferase"/>
    <property type="match status" value="1"/>
</dbReference>
<feature type="domain" description="Luciferase-like" evidence="7">
    <location>
        <begin position="29"/>
        <end position="386"/>
    </location>
</feature>
<dbReference type="RefSeq" id="WP_155708857.1">
    <property type="nucleotide sequence ID" value="NZ_BMWU01000009.1"/>
</dbReference>
<comment type="caution">
    <text evidence="8">The sequence shown here is derived from an EMBL/GenBank/DDBJ whole genome shotgun (WGS) entry which is preliminary data.</text>
</comment>
<evidence type="ECO:0000256" key="2">
    <source>
        <dbReference type="ARBA" id="ARBA00022643"/>
    </source>
</evidence>
<evidence type="ECO:0000256" key="1">
    <source>
        <dbReference type="ARBA" id="ARBA00022630"/>
    </source>
</evidence>
<dbReference type="PIRSF" id="PIRSF000337">
    <property type="entry name" value="NTA_MOA"/>
    <property type="match status" value="1"/>
</dbReference>
<dbReference type="NCBIfam" id="TIGR03860">
    <property type="entry name" value="FMN_nitrolo"/>
    <property type="match status" value="1"/>
</dbReference>
<feature type="binding site" evidence="6">
    <location>
        <position position="98"/>
    </location>
    <ligand>
        <name>FMN</name>
        <dbReference type="ChEBI" id="CHEBI:58210"/>
    </ligand>
</feature>
<evidence type="ECO:0000256" key="4">
    <source>
        <dbReference type="ARBA" id="ARBA00023033"/>
    </source>
</evidence>
<comment type="similarity">
    <text evidence="5">Belongs to the NtaA/SnaA/DszA monooxygenase family.</text>
</comment>
<feature type="binding site" evidence="6">
    <location>
        <position position="222"/>
    </location>
    <ligand>
        <name>FMN</name>
        <dbReference type="ChEBI" id="CHEBI:58210"/>
    </ligand>
</feature>
<name>A0A6I3XF97_9BURK</name>